<dbReference type="Pfam" id="PF00107">
    <property type="entry name" value="ADH_zinc_N"/>
    <property type="match status" value="1"/>
</dbReference>
<dbReference type="EMBL" id="CAXIEN010000684">
    <property type="protein sequence ID" value="CAL1301402.1"/>
    <property type="molecule type" value="Genomic_DNA"/>
</dbReference>
<dbReference type="Gene3D" id="3.40.50.720">
    <property type="entry name" value="NAD(P)-binding Rossmann-like Domain"/>
    <property type="match status" value="1"/>
</dbReference>
<reference evidence="3 4" key="1">
    <citation type="submission" date="2024-04" db="EMBL/GenBank/DDBJ databases">
        <authorList>
            <person name="Rising A."/>
            <person name="Reimegard J."/>
            <person name="Sonavane S."/>
            <person name="Akerstrom W."/>
            <person name="Nylinder S."/>
            <person name="Hedman E."/>
            <person name="Kallberg Y."/>
        </authorList>
    </citation>
    <scope>NUCLEOTIDE SEQUENCE [LARGE SCALE GENOMIC DNA]</scope>
</reference>
<evidence type="ECO:0000313" key="4">
    <source>
        <dbReference type="Proteomes" id="UP001497382"/>
    </source>
</evidence>
<keyword evidence="4" id="KW-1185">Reference proteome</keyword>
<comment type="caution">
    <text evidence="3">The sequence shown here is derived from an EMBL/GenBank/DDBJ whole genome shotgun (WGS) entry which is preliminary data.</text>
</comment>
<dbReference type="InterPro" id="IPR036291">
    <property type="entry name" value="NAD(P)-bd_dom_sf"/>
</dbReference>
<dbReference type="FunFam" id="3.40.50.720:FF:000244">
    <property type="entry name" value="quinone oxidoreductase"/>
    <property type="match status" value="1"/>
</dbReference>
<dbReference type="Pfam" id="PF08240">
    <property type="entry name" value="ADH_N"/>
    <property type="match status" value="1"/>
</dbReference>
<dbReference type="GO" id="GO:0070402">
    <property type="term" value="F:NADPH binding"/>
    <property type="evidence" value="ECO:0007669"/>
    <property type="project" value="TreeGrafter"/>
</dbReference>
<dbReference type="Proteomes" id="UP001497382">
    <property type="component" value="Unassembled WGS sequence"/>
</dbReference>
<dbReference type="PANTHER" id="PTHR44154">
    <property type="entry name" value="QUINONE OXIDOREDUCTASE"/>
    <property type="match status" value="1"/>
</dbReference>
<dbReference type="GO" id="GO:0003960">
    <property type="term" value="F:quinone reductase (NADPH) activity"/>
    <property type="evidence" value="ECO:0007669"/>
    <property type="project" value="TreeGrafter"/>
</dbReference>
<keyword evidence="1" id="KW-0521">NADP</keyword>
<dbReference type="GO" id="GO:0003730">
    <property type="term" value="F:mRNA 3'-UTR binding"/>
    <property type="evidence" value="ECO:0007669"/>
    <property type="project" value="TreeGrafter"/>
</dbReference>
<proteinExistence type="predicted"/>
<dbReference type="InterPro" id="IPR013149">
    <property type="entry name" value="ADH-like_C"/>
</dbReference>
<name>A0AAV2BYQ6_9ARAC</name>
<dbReference type="SUPFAM" id="SSF51735">
    <property type="entry name" value="NAD(P)-binding Rossmann-fold domains"/>
    <property type="match status" value="1"/>
</dbReference>
<dbReference type="CDD" id="cd08253">
    <property type="entry name" value="zeta_crystallin"/>
    <property type="match status" value="1"/>
</dbReference>
<dbReference type="SMART" id="SM00829">
    <property type="entry name" value="PKS_ER"/>
    <property type="match status" value="1"/>
</dbReference>
<accession>A0AAV2BYQ6</accession>
<feature type="domain" description="Enoyl reductase (ER)" evidence="2">
    <location>
        <begin position="33"/>
        <end position="342"/>
    </location>
</feature>
<dbReference type="InterPro" id="IPR013154">
    <property type="entry name" value="ADH-like_N"/>
</dbReference>
<protein>
    <recommendedName>
        <fullName evidence="2">Enoyl reductase (ER) domain-containing protein</fullName>
    </recommendedName>
</protein>
<dbReference type="Gene3D" id="3.90.180.10">
    <property type="entry name" value="Medium-chain alcohol dehydrogenases, catalytic domain"/>
    <property type="match status" value="1"/>
</dbReference>
<dbReference type="InterPro" id="IPR051603">
    <property type="entry name" value="Zinc-ADH_QOR/CCCR"/>
</dbReference>
<dbReference type="InterPro" id="IPR020843">
    <property type="entry name" value="ER"/>
</dbReference>
<evidence type="ECO:0000259" key="2">
    <source>
        <dbReference type="SMART" id="SM00829"/>
    </source>
</evidence>
<dbReference type="GO" id="GO:0005829">
    <property type="term" value="C:cytosol"/>
    <property type="evidence" value="ECO:0007669"/>
    <property type="project" value="TreeGrafter"/>
</dbReference>
<gene>
    <name evidence="3" type="ORF">LARSCL_LOCUS22499</name>
</gene>
<dbReference type="PANTHER" id="PTHR44154:SF1">
    <property type="entry name" value="QUINONE OXIDOREDUCTASE"/>
    <property type="match status" value="1"/>
</dbReference>
<sequence>MITARGTAPAEQGHNMKVILWLSGLQDEVESTNTISPEDFTLCALFIMGIVVKIVAAGVNPVDTYIRAGIFSYGPELPYTPGKDGAGIVHEVGEGVTKFKVGQRVFLCNRSLPKYGTYAEYAVVKEDEVFPLHDNLTFEQGAALGIPYFTAYRALVIKTKCSADETLLIHGASGAVGLAAVQIGKHLGLTVFGTAGTEEGISLVKKTGADLVVNHKERNYLEKILEYTENSGVNIILEMLANVNLDKDLDILANRGRLAIVGSRGSVRIDPRKMMMPEHEVYGVGLLNSTKEEWAQSAEFIMKGNEEGWLKPVIDRTYPLEKACDAHRDIIHSSGAKGKLILSVQEA</sequence>
<evidence type="ECO:0000256" key="1">
    <source>
        <dbReference type="ARBA" id="ARBA00022857"/>
    </source>
</evidence>
<dbReference type="InterPro" id="IPR011032">
    <property type="entry name" value="GroES-like_sf"/>
</dbReference>
<dbReference type="AlphaFoldDB" id="A0AAV2BYQ6"/>
<dbReference type="SUPFAM" id="SSF50129">
    <property type="entry name" value="GroES-like"/>
    <property type="match status" value="1"/>
</dbReference>
<evidence type="ECO:0000313" key="3">
    <source>
        <dbReference type="EMBL" id="CAL1301402.1"/>
    </source>
</evidence>
<organism evidence="3 4">
    <name type="scientific">Larinioides sclopetarius</name>
    <dbReference type="NCBI Taxonomy" id="280406"/>
    <lineage>
        <taxon>Eukaryota</taxon>
        <taxon>Metazoa</taxon>
        <taxon>Ecdysozoa</taxon>
        <taxon>Arthropoda</taxon>
        <taxon>Chelicerata</taxon>
        <taxon>Arachnida</taxon>
        <taxon>Araneae</taxon>
        <taxon>Araneomorphae</taxon>
        <taxon>Entelegynae</taxon>
        <taxon>Araneoidea</taxon>
        <taxon>Araneidae</taxon>
        <taxon>Larinioides</taxon>
    </lineage>
</organism>